<keyword evidence="5" id="KW-1185">Reference proteome</keyword>
<reference evidence="4 5" key="1">
    <citation type="submission" date="2014-07" db="EMBL/GenBank/DDBJ databases">
        <title>Genome Sequencing of Dermacoccus nishinomiyaensis.</title>
        <authorList>
            <person name="Hong K.W."/>
            <person name="Chan K.G."/>
        </authorList>
    </citation>
    <scope>NUCLEOTIDE SEQUENCE [LARGE SCALE GENOMIC DNA]</scope>
    <source>
        <strain evidence="4 5">M25</strain>
    </source>
</reference>
<gene>
    <name evidence="4" type="ORF">HX89_05090</name>
</gene>
<evidence type="ECO:0008006" key="6">
    <source>
        <dbReference type="Google" id="ProtNLM"/>
    </source>
</evidence>
<keyword evidence="3" id="KW-0732">Signal</keyword>
<feature type="compositionally biased region" description="Pro residues" evidence="1">
    <location>
        <begin position="146"/>
        <end position="174"/>
    </location>
</feature>
<proteinExistence type="predicted"/>
<sequence>MKKFAGLAAVGVGALAFTGAGASQAAETHISGNLQYTSMTYWCDKGKPNFAFGYRTLNKTESQVTFTASGFKPLVTKNVSPYTASRTVYAVGGYAGKPITVTAHAASTGSSFSVSGRVPSSCAGLPTVLPFTDWSAAGKPTAQPVPTKPAPTKPAPTKPAPTKPAPTKPAPTKPAPTTSAPTTTGQGPKVETDRVVTNQNGTTAAAAGLGALALAGGGLVVARRARR</sequence>
<protein>
    <recommendedName>
        <fullName evidence="6">Gram-positive cocci surface proteins LPxTG domain-containing protein</fullName>
    </recommendedName>
</protein>
<dbReference type="KEGG" id="dni:HX89_05090"/>
<keyword evidence="2" id="KW-0472">Membrane</keyword>
<feature type="signal peptide" evidence="3">
    <location>
        <begin position="1"/>
        <end position="25"/>
    </location>
</feature>
<keyword evidence="2" id="KW-0812">Transmembrane</keyword>
<organism evidence="4 5">
    <name type="scientific">Dermacoccus nishinomiyaensis</name>
    <dbReference type="NCBI Taxonomy" id="1274"/>
    <lineage>
        <taxon>Bacteria</taxon>
        <taxon>Bacillati</taxon>
        <taxon>Actinomycetota</taxon>
        <taxon>Actinomycetes</taxon>
        <taxon>Micrococcales</taxon>
        <taxon>Dermacoccaceae</taxon>
        <taxon>Dermacoccus</taxon>
    </lineage>
</organism>
<dbReference type="HOGENOM" id="CLU_1218190_0_0_11"/>
<feature type="compositionally biased region" description="Low complexity" evidence="1">
    <location>
        <begin position="175"/>
        <end position="184"/>
    </location>
</feature>
<dbReference type="EMBL" id="CP008889">
    <property type="protein sequence ID" value="AIF40427.1"/>
    <property type="molecule type" value="Genomic_DNA"/>
</dbReference>
<evidence type="ECO:0000313" key="5">
    <source>
        <dbReference type="Proteomes" id="UP000027986"/>
    </source>
</evidence>
<name>A0A075JGK0_9MICO</name>
<feature type="region of interest" description="Disordered" evidence="1">
    <location>
        <begin position="135"/>
        <end position="199"/>
    </location>
</feature>
<dbReference type="GeneID" id="66569944"/>
<evidence type="ECO:0000313" key="4">
    <source>
        <dbReference type="EMBL" id="AIF40427.1"/>
    </source>
</evidence>
<accession>A0A075JGK0</accession>
<dbReference type="Proteomes" id="UP000027986">
    <property type="component" value="Chromosome"/>
</dbReference>
<evidence type="ECO:0000256" key="1">
    <source>
        <dbReference type="SAM" id="MobiDB-lite"/>
    </source>
</evidence>
<keyword evidence="2" id="KW-1133">Transmembrane helix</keyword>
<feature type="transmembrane region" description="Helical" evidence="2">
    <location>
        <begin position="204"/>
        <end position="222"/>
    </location>
</feature>
<dbReference type="eggNOG" id="ENOG5031ZJF">
    <property type="taxonomic scope" value="Bacteria"/>
</dbReference>
<dbReference type="RefSeq" id="WP_038567460.1">
    <property type="nucleotide sequence ID" value="NZ_CP008889.1"/>
</dbReference>
<evidence type="ECO:0000256" key="2">
    <source>
        <dbReference type="SAM" id="Phobius"/>
    </source>
</evidence>
<dbReference type="AlphaFoldDB" id="A0A075JGK0"/>
<feature type="chain" id="PRO_5001707100" description="Gram-positive cocci surface proteins LPxTG domain-containing protein" evidence="3">
    <location>
        <begin position="26"/>
        <end position="227"/>
    </location>
</feature>
<evidence type="ECO:0000256" key="3">
    <source>
        <dbReference type="SAM" id="SignalP"/>
    </source>
</evidence>